<name>A0A0D0CRJ1_9AGAM</name>
<proteinExistence type="predicted"/>
<dbReference type="Proteomes" id="UP000054538">
    <property type="component" value="Unassembled WGS sequence"/>
</dbReference>
<organism evidence="1 2">
    <name type="scientific">Paxillus rubicundulus Ve08.2h10</name>
    <dbReference type="NCBI Taxonomy" id="930991"/>
    <lineage>
        <taxon>Eukaryota</taxon>
        <taxon>Fungi</taxon>
        <taxon>Dikarya</taxon>
        <taxon>Basidiomycota</taxon>
        <taxon>Agaricomycotina</taxon>
        <taxon>Agaricomycetes</taxon>
        <taxon>Agaricomycetidae</taxon>
        <taxon>Boletales</taxon>
        <taxon>Paxilineae</taxon>
        <taxon>Paxillaceae</taxon>
        <taxon>Paxillus</taxon>
    </lineage>
</organism>
<dbReference type="AlphaFoldDB" id="A0A0D0CRJ1"/>
<accession>A0A0D0CRJ1</accession>
<protein>
    <submittedName>
        <fullName evidence="1">Unplaced genomic scaffold scaffold_4954, whole genome shotgun sequence</fullName>
    </submittedName>
</protein>
<reference evidence="2" key="2">
    <citation type="submission" date="2015-01" db="EMBL/GenBank/DDBJ databases">
        <title>Evolutionary Origins and Diversification of the Mycorrhizal Mutualists.</title>
        <authorList>
            <consortium name="DOE Joint Genome Institute"/>
            <consortium name="Mycorrhizal Genomics Consortium"/>
            <person name="Kohler A."/>
            <person name="Kuo A."/>
            <person name="Nagy L.G."/>
            <person name="Floudas D."/>
            <person name="Copeland A."/>
            <person name="Barry K.W."/>
            <person name="Cichocki N."/>
            <person name="Veneault-Fourrey C."/>
            <person name="LaButti K."/>
            <person name="Lindquist E.A."/>
            <person name="Lipzen A."/>
            <person name="Lundell T."/>
            <person name="Morin E."/>
            <person name="Murat C."/>
            <person name="Riley R."/>
            <person name="Ohm R."/>
            <person name="Sun H."/>
            <person name="Tunlid A."/>
            <person name="Henrissat B."/>
            <person name="Grigoriev I.V."/>
            <person name="Hibbett D.S."/>
            <person name="Martin F."/>
        </authorList>
    </citation>
    <scope>NUCLEOTIDE SEQUENCE [LARGE SCALE GENOMIC DNA]</scope>
    <source>
        <strain evidence="2">Ve08.2h10</strain>
    </source>
</reference>
<dbReference type="HOGENOM" id="CLU_1511081_0_0_1"/>
<dbReference type="InParanoid" id="A0A0D0CRJ1"/>
<reference evidence="1 2" key="1">
    <citation type="submission" date="2014-04" db="EMBL/GenBank/DDBJ databases">
        <authorList>
            <consortium name="DOE Joint Genome Institute"/>
            <person name="Kuo A."/>
            <person name="Kohler A."/>
            <person name="Jargeat P."/>
            <person name="Nagy L.G."/>
            <person name="Floudas D."/>
            <person name="Copeland A."/>
            <person name="Barry K.W."/>
            <person name="Cichocki N."/>
            <person name="Veneault-Fourrey C."/>
            <person name="LaButti K."/>
            <person name="Lindquist E.A."/>
            <person name="Lipzen A."/>
            <person name="Lundell T."/>
            <person name="Morin E."/>
            <person name="Murat C."/>
            <person name="Sun H."/>
            <person name="Tunlid A."/>
            <person name="Henrissat B."/>
            <person name="Grigoriev I.V."/>
            <person name="Hibbett D.S."/>
            <person name="Martin F."/>
            <person name="Nordberg H.P."/>
            <person name="Cantor M.N."/>
            <person name="Hua S.X."/>
        </authorList>
    </citation>
    <scope>NUCLEOTIDE SEQUENCE [LARGE SCALE GENOMIC DNA]</scope>
    <source>
        <strain evidence="1 2">Ve08.2h10</strain>
    </source>
</reference>
<dbReference type="OrthoDB" id="2657914at2759"/>
<dbReference type="EMBL" id="KN829776">
    <property type="protein sequence ID" value="KIK73411.1"/>
    <property type="molecule type" value="Genomic_DNA"/>
</dbReference>
<keyword evidence="2" id="KW-1185">Reference proteome</keyword>
<evidence type="ECO:0000313" key="1">
    <source>
        <dbReference type="EMBL" id="KIK73411.1"/>
    </source>
</evidence>
<evidence type="ECO:0000313" key="2">
    <source>
        <dbReference type="Proteomes" id="UP000054538"/>
    </source>
</evidence>
<sequence>MSHAIEHRQEWCASHDWVIEHLDEASNATSDSSLSLCNEVLDVLECLPWDVPLKGFGARTNLQSSGLQPLLALAPLSGHVLEMMIESVVNQMGTSDLGQFDRLCVELLALMDSLCLSGHRWERYNMDKAFTHLHALGKDLEPVFVHTADVKLDASDVPLDVVLQQIAAGGNLWAGGSK</sequence>
<gene>
    <name evidence="1" type="ORF">PAXRUDRAFT_20879</name>
</gene>